<dbReference type="AlphaFoldDB" id="A0A382EKL9"/>
<dbReference type="Gene3D" id="3.30.70.890">
    <property type="entry name" value="GHMP kinase, C-terminal domain"/>
    <property type="match status" value="1"/>
</dbReference>
<dbReference type="GO" id="GO:0050515">
    <property type="term" value="F:4-(cytidine 5'-diphospho)-2-C-methyl-D-erythritol kinase activity"/>
    <property type="evidence" value="ECO:0007669"/>
    <property type="project" value="TreeGrafter"/>
</dbReference>
<evidence type="ECO:0000256" key="2">
    <source>
        <dbReference type="ARBA" id="ARBA00022777"/>
    </source>
</evidence>
<evidence type="ECO:0000256" key="1">
    <source>
        <dbReference type="ARBA" id="ARBA00022741"/>
    </source>
</evidence>
<dbReference type="GO" id="GO:0005524">
    <property type="term" value="F:ATP binding"/>
    <property type="evidence" value="ECO:0007669"/>
    <property type="project" value="UniProtKB-KW"/>
</dbReference>
<dbReference type="InterPro" id="IPR014721">
    <property type="entry name" value="Ribsml_uS5_D2-typ_fold_subgr"/>
</dbReference>
<reference evidence="4" key="1">
    <citation type="submission" date="2018-05" db="EMBL/GenBank/DDBJ databases">
        <authorList>
            <person name="Lanie J.A."/>
            <person name="Ng W.-L."/>
            <person name="Kazmierczak K.M."/>
            <person name="Andrzejewski T.M."/>
            <person name="Davidsen T.M."/>
            <person name="Wayne K.J."/>
            <person name="Tettelin H."/>
            <person name="Glass J.I."/>
            <person name="Rusch D."/>
            <person name="Podicherti R."/>
            <person name="Tsui H.-C.T."/>
            <person name="Winkler M.E."/>
        </authorList>
    </citation>
    <scope>NUCLEOTIDE SEQUENCE</scope>
</reference>
<dbReference type="SUPFAM" id="SSF54211">
    <property type="entry name" value="Ribosomal protein S5 domain 2-like"/>
    <property type="match status" value="1"/>
</dbReference>
<dbReference type="Gene3D" id="3.30.230.10">
    <property type="match status" value="1"/>
</dbReference>
<accession>A0A382EKL9</accession>
<keyword evidence="1" id="KW-0547">Nucleotide-binding</keyword>
<dbReference type="SUPFAM" id="SSF55060">
    <property type="entry name" value="GHMP Kinase, C-terminal domain"/>
    <property type="match status" value="1"/>
</dbReference>
<keyword evidence="2" id="KW-0808">Transferase</keyword>
<keyword evidence="3" id="KW-0067">ATP-binding</keyword>
<dbReference type="EMBL" id="UINC01045013">
    <property type="protein sequence ID" value="SVB51240.1"/>
    <property type="molecule type" value="Genomic_DNA"/>
</dbReference>
<organism evidence="4">
    <name type="scientific">marine metagenome</name>
    <dbReference type="NCBI Taxonomy" id="408172"/>
    <lineage>
        <taxon>unclassified sequences</taxon>
        <taxon>metagenomes</taxon>
        <taxon>ecological metagenomes</taxon>
    </lineage>
</organism>
<protein>
    <recommendedName>
        <fullName evidence="5">4-(cytidine-5'-diphospho)-2-C-methyl-D-erythritol kinase</fullName>
    </recommendedName>
</protein>
<dbReference type="PANTHER" id="PTHR43527:SF2">
    <property type="entry name" value="4-DIPHOSPHOCYTIDYL-2-C-METHYL-D-ERYTHRITOL KINASE, CHLOROPLASTIC"/>
    <property type="match status" value="1"/>
</dbReference>
<dbReference type="InterPro" id="IPR036554">
    <property type="entry name" value="GHMP_kinase_C_sf"/>
</dbReference>
<dbReference type="PANTHER" id="PTHR43527">
    <property type="entry name" value="4-DIPHOSPHOCYTIDYL-2-C-METHYL-D-ERYTHRITOL KINASE, CHLOROPLASTIC"/>
    <property type="match status" value="1"/>
</dbReference>
<dbReference type="InterPro" id="IPR020568">
    <property type="entry name" value="Ribosomal_Su5_D2-typ_SF"/>
</dbReference>
<evidence type="ECO:0000313" key="4">
    <source>
        <dbReference type="EMBL" id="SVB51240.1"/>
    </source>
</evidence>
<keyword evidence="2" id="KW-0418">Kinase</keyword>
<gene>
    <name evidence="4" type="ORF">METZ01_LOCUS204094</name>
</gene>
<proteinExistence type="predicted"/>
<evidence type="ECO:0008006" key="5">
    <source>
        <dbReference type="Google" id="ProtNLM"/>
    </source>
</evidence>
<evidence type="ECO:0000256" key="3">
    <source>
        <dbReference type="ARBA" id="ARBA00022840"/>
    </source>
</evidence>
<name>A0A382EKL9_9ZZZZ</name>
<sequence length="224" mass="23753">MSLRVVGVRLDGFHEIEAEMVSLDFGDRLVVSEGVGLEVVGLEVDADDNLVVRALRLAGRTARVRIEKAVAAGAGLGGGSSDAAAILRWAGFDDLVAAASIGADVAYCLVGGRARVTGMGEVVEPLPFEERRFTLLTPPVACPTPAVYRRWDELGGPVGDHGNDLEPAAVDLVPELLWWRDEMADATGQRPRLAGSGSTWFVEGEYPGGERRVVRTLPPPVPSA</sequence>